<name>A0A8S9XJ95_APOLU</name>
<organism evidence="2 3">
    <name type="scientific">Apolygus lucorum</name>
    <name type="common">Small green plant bug</name>
    <name type="synonym">Lygocoris lucorum</name>
    <dbReference type="NCBI Taxonomy" id="248454"/>
    <lineage>
        <taxon>Eukaryota</taxon>
        <taxon>Metazoa</taxon>
        <taxon>Ecdysozoa</taxon>
        <taxon>Arthropoda</taxon>
        <taxon>Hexapoda</taxon>
        <taxon>Insecta</taxon>
        <taxon>Pterygota</taxon>
        <taxon>Neoptera</taxon>
        <taxon>Paraneoptera</taxon>
        <taxon>Hemiptera</taxon>
        <taxon>Heteroptera</taxon>
        <taxon>Panheteroptera</taxon>
        <taxon>Cimicomorpha</taxon>
        <taxon>Miridae</taxon>
        <taxon>Mirini</taxon>
        <taxon>Apolygus</taxon>
    </lineage>
</organism>
<sequence length="143" mass="16259">MQDKFKDIDVVTHAYHKKNTKFQITKYQWYKLSHVGPSTLFLAKSEGNQAAVIEDPSRQLRGASAERRTDCGAKLKSPDFRGVKSRMREKLYQTEGLDRTIRNPGRKSCPRSETTFNYGEEDGGSGNDVVRRRSCHFKCGPGD</sequence>
<comment type="caution">
    <text evidence="2">The sequence shown here is derived from an EMBL/GenBank/DDBJ whole genome shotgun (WGS) entry which is preliminary data.</text>
</comment>
<dbReference type="Proteomes" id="UP000466442">
    <property type="component" value="Unassembled WGS sequence"/>
</dbReference>
<evidence type="ECO:0000313" key="2">
    <source>
        <dbReference type="EMBL" id="KAF6208328.1"/>
    </source>
</evidence>
<proteinExistence type="predicted"/>
<dbReference type="EMBL" id="WIXP02000007">
    <property type="protein sequence ID" value="KAF6208328.1"/>
    <property type="molecule type" value="Genomic_DNA"/>
</dbReference>
<keyword evidence="3" id="KW-1185">Reference proteome</keyword>
<dbReference type="AlphaFoldDB" id="A0A8S9XJ95"/>
<feature type="region of interest" description="Disordered" evidence="1">
    <location>
        <begin position="100"/>
        <end position="126"/>
    </location>
</feature>
<accession>A0A8S9XJ95</accession>
<gene>
    <name evidence="2" type="ORF">GE061_016782</name>
</gene>
<reference evidence="2" key="1">
    <citation type="journal article" date="2021" name="Mol. Ecol. Resour.">
        <title>Apolygus lucorum genome provides insights into omnivorousness and mesophyll feeding.</title>
        <authorList>
            <person name="Liu Y."/>
            <person name="Liu H."/>
            <person name="Wang H."/>
            <person name="Huang T."/>
            <person name="Liu B."/>
            <person name="Yang B."/>
            <person name="Yin L."/>
            <person name="Li B."/>
            <person name="Zhang Y."/>
            <person name="Zhang S."/>
            <person name="Jiang F."/>
            <person name="Zhang X."/>
            <person name="Ren Y."/>
            <person name="Wang B."/>
            <person name="Wang S."/>
            <person name="Lu Y."/>
            <person name="Wu K."/>
            <person name="Fan W."/>
            <person name="Wang G."/>
        </authorList>
    </citation>
    <scope>NUCLEOTIDE SEQUENCE</scope>
    <source>
        <strain evidence="2">12Hb</strain>
    </source>
</reference>
<protein>
    <submittedName>
        <fullName evidence="2">Uncharacterized protein</fullName>
    </submittedName>
</protein>
<evidence type="ECO:0000313" key="3">
    <source>
        <dbReference type="Proteomes" id="UP000466442"/>
    </source>
</evidence>
<evidence type="ECO:0000256" key="1">
    <source>
        <dbReference type="SAM" id="MobiDB-lite"/>
    </source>
</evidence>